<accession>A0A858PX37</accession>
<dbReference type="GO" id="GO:0006261">
    <property type="term" value="P:DNA-templated DNA replication"/>
    <property type="evidence" value="ECO:0007669"/>
    <property type="project" value="TreeGrafter"/>
</dbReference>
<name>A0A858PX37_9RICK</name>
<evidence type="ECO:0000256" key="8">
    <source>
        <dbReference type="ARBA" id="ARBA00022840"/>
    </source>
</evidence>
<dbReference type="GO" id="GO:0003677">
    <property type="term" value="F:DNA binding"/>
    <property type="evidence" value="ECO:0007669"/>
    <property type="project" value="InterPro"/>
</dbReference>
<dbReference type="SMART" id="SM00382">
    <property type="entry name" value="AAA"/>
    <property type="match status" value="1"/>
</dbReference>
<keyword evidence="3 11" id="KW-0548">Nucleotidyltransferase</keyword>
<dbReference type="EMBL" id="CP046391">
    <property type="protein sequence ID" value="QJC27144.1"/>
    <property type="molecule type" value="Genomic_DNA"/>
</dbReference>
<dbReference type="Gene3D" id="1.20.272.10">
    <property type="match status" value="1"/>
</dbReference>
<dbReference type="InterPro" id="IPR003593">
    <property type="entry name" value="AAA+_ATPase"/>
</dbReference>
<dbReference type="NCBIfam" id="NF011525">
    <property type="entry name" value="PRK14964.1"/>
    <property type="match status" value="1"/>
</dbReference>
<evidence type="ECO:0000256" key="4">
    <source>
        <dbReference type="ARBA" id="ARBA00022705"/>
    </source>
</evidence>
<comment type="subunit">
    <text evidence="11">DNA polymerase III contains a core (composed of alpha, epsilon and theta chains) that associates with a tau subunit. This core dimerizes to form the POLIII' complex. PolIII' associates with the gamma complex (composed of gamma, delta, delta', psi and chi chains) and with the beta chain to form the complete DNA polymerase III complex.</text>
</comment>
<dbReference type="PANTHER" id="PTHR11669:SF0">
    <property type="entry name" value="PROTEIN STICHEL-LIKE 2"/>
    <property type="match status" value="1"/>
</dbReference>
<sequence length="458" mass="49630">MNLALKYRPENFRDLVGQDILVRILSNSFASGDLGTPLLLVGASGVGKTTCARIVALCLNCERGPTNDPCGKCDSCTSIKGMSNPDVVEMDAASNTGVDDIRVILESANYLPTSSSFRVYIIDEVHMLSTSAFNALLKTLESPAPHVKFIMATTEARKVPVTVASRCLRLDLFRLTVEQLYQHLLHVAKLEDIAADHESLRLLAENSSGSVRNALLFLEQAAVYTKNNVTVSETRTLLGIADKNVLEKVVKNIINSEVSDAIQGYRDLCMQSNAVSIFESMQQIVYELCINSVNGSIPCGLSEVLSSCGKAKSTTFLSRMWQLVLRGVQEIKGVESQEQAGEMLIIRLCYLCDLPSPKKIASYVLSQVDSGTLGMGETSAEGAGNVSFSDKDDKFAVHHEQPLVSPMVDVSSGKGDMRKKKDVNSADKLYNPEDDATVADVMKGFKGASVVGVKDLDI</sequence>
<feature type="domain" description="AAA+ ATPase" evidence="13">
    <location>
        <begin position="34"/>
        <end position="176"/>
    </location>
</feature>
<dbReference type="Pfam" id="PF12169">
    <property type="entry name" value="DNA_pol3_gamma3"/>
    <property type="match status" value="1"/>
</dbReference>
<evidence type="ECO:0000256" key="11">
    <source>
        <dbReference type="RuleBase" id="RU364063"/>
    </source>
</evidence>
<dbReference type="InterPro" id="IPR022754">
    <property type="entry name" value="DNA_pol_III_gamma-3"/>
</dbReference>
<reference evidence="14 15" key="1">
    <citation type="journal article" date="2020" name="Pathogens">
        <title>First Whole Genome Sequence of Anaplasma platys, an Obligate Intracellular Rickettsial Pathogen of Dogs.</title>
        <authorList>
            <person name="Llanes A."/>
            <person name="Rajeev S."/>
        </authorList>
    </citation>
    <scope>NUCLEOTIDE SEQUENCE [LARGE SCALE GENOMIC DNA]</scope>
    <source>
        <strain evidence="14 15">S3</strain>
    </source>
</reference>
<dbReference type="InterPro" id="IPR050238">
    <property type="entry name" value="DNA_Rep/Repair_Clamp_Loader"/>
</dbReference>
<evidence type="ECO:0000256" key="2">
    <source>
        <dbReference type="ARBA" id="ARBA00022679"/>
    </source>
</evidence>
<comment type="function">
    <text evidence="11">DNA polymerase III is a complex, multichain enzyme responsible for most of the replicative synthesis in bacteria. This DNA polymerase also exhibits 3' to 5' exonuclease activity.</text>
</comment>
<protein>
    <recommendedName>
        <fullName evidence="11">DNA polymerase III subunit gamma/tau</fullName>
        <ecNumber evidence="11">2.7.7.7</ecNumber>
    </recommendedName>
</protein>
<evidence type="ECO:0000256" key="3">
    <source>
        <dbReference type="ARBA" id="ARBA00022695"/>
    </source>
</evidence>
<evidence type="ECO:0000256" key="12">
    <source>
        <dbReference type="SAM" id="MobiDB-lite"/>
    </source>
</evidence>
<keyword evidence="6 11" id="KW-0547">Nucleotide-binding</keyword>
<evidence type="ECO:0000313" key="14">
    <source>
        <dbReference type="EMBL" id="QJC27144.1"/>
    </source>
</evidence>
<dbReference type="CDD" id="cd00009">
    <property type="entry name" value="AAA"/>
    <property type="match status" value="1"/>
</dbReference>
<comment type="similarity">
    <text evidence="1 11">Belongs to the DnaX/STICHEL family.</text>
</comment>
<evidence type="ECO:0000313" key="15">
    <source>
        <dbReference type="Proteomes" id="UP000500930"/>
    </source>
</evidence>
<dbReference type="AlphaFoldDB" id="A0A858PX37"/>
<keyword evidence="7" id="KW-0862">Zinc</keyword>
<dbReference type="Pfam" id="PF22608">
    <property type="entry name" value="DNAX_ATPase_lid"/>
    <property type="match status" value="1"/>
</dbReference>
<dbReference type="GO" id="GO:0005524">
    <property type="term" value="F:ATP binding"/>
    <property type="evidence" value="ECO:0007669"/>
    <property type="project" value="UniProtKB-KW"/>
</dbReference>
<dbReference type="KEGG" id="aplt:ANPL_00075"/>
<dbReference type="Gene3D" id="3.40.50.300">
    <property type="entry name" value="P-loop containing nucleotide triphosphate hydrolases"/>
    <property type="match status" value="1"/>
</dbReference>
<keyword evidence="8 11" id="KW-0067">ATP-binding</keyword>
<organism evidence="14 15">
    <name type="scientific">Anaplasma platys</name>
    <dbReference type="NCBI Taxonomy" id="949"/>
    <lineage>
        <taxon>Bacteria</taxon>
        <taxon>Pseudomonadati</taxon>
        <taxon>Pseudomonadota</taxon>
        <taxon>Alphaproteobacteria</taxon>
        <taxon>Rickettsiales</taxon>
        <taxon>Anaplasmataceae</taxon>
        <taxon>Anaplasma</taxon>
    </lineage>
</organism>
<evidence type="ECO:0000256" key="5">
    <source>
        <dbReference type="ARBA" id="ARBA00022723"/>
    </source>
</evidence>
<dbReference type="NCBIfam" id="TIGR02397">
    <property type="entry name" value="dnaX_nterm"/>
    <property type="match status" value="1"/>
</dbReference>
<dbReference type="CDD" id="cd18137">
    <property type="entry name" value="HLD_clamp_pol_III_gamma_tau"/>
    <property type="match status" value="1"/>
</dbReference>
<dbReference type="GO" id="GO:0009360">
    <property type="term" value="C:DNA polymerase III complex"/>
    <property type="evidence" value="ECO:0007669"/>
    <property type="project" value="InterPro"/>
</dbReference>
<comment type="catalytic activity">
    <reaction evidence="10 11">
        <text>DNA(n) + a 2'-deoxyribonucleoside 5'-triphosphate = DNA(n+1) + diphosphate</text>
        <dbReference type="Rhea" id="RHEA:22508"/>
        <dbReference type="Rhea" id="RHEA-COMP:17339"/>
        <dbReference type="Rhea" id="RHEA-COMP:17340"/>
        <dbReference type="ChEBI" id="CHEBI:33019"/>
        <dbReference type="ChEBI" id="CHEBI:61560"/>
        <dbReference type="ChEBI" id="CHEBI:173112"/>
        <dbReference type="EC" id="2.7.7.7"/>
    </reaction>
</comment>
<dbReference type="InterPro" id="IPR045085">
    <property type="entry name" value="HLD_clamp_pol_III_gamma_tau"/>
</dbReference>
<dbReference type="EC" id="2.7.7.7" evidence="11"/>
<evidence type="ECO:0000256" key="1">
    <source>
        <dbReference type="ARBA" id="ARBA00006360"/>
    </source>
</evidence>
<dbReference type="GO" id="GO:0003887">
    <property type="term" value="F:DNA-directed DNA polymerase activity"/>
    <property type="evidence" value="ECO:0007669"/>
    <property type="project" value="UniProtKB-KW"/>
</dbReference>
<evidence type="ECO:0000256" key="6">
    <source>
        <dbReference type="ARBA" id="ARBA00022741"/>
    </source>
</evidence>
<keyword evidence="15" id="KW-1185">Reference proteome</keyword>
<dbReference type="PANTHER" id="PTHR11669">
    <property type="entry name" value="REPLICATION FACTOR C / DNA POLYMERASE III GAMMA-TAU SUBUNIT"/>
    <property type="match status" value="1"/>
</dbReference>
<dbReference type="SUPFAM" id="SSF48019">
    <property type="entry name" value="post-AAA+ oligomerization domain-like"/>
    <property type="match status" value="1"/>
</dbReference>
<dbReference type="Pfam" id="PF13177">
    <property type="entry name" value="DNA_pol3_delta2"/>
    <property type="match status" value="1"/>
</dbReference>
<evidence type="ECO:0000259" key="13">
    <source>
        <dbReference type="SMART" id="SM00382"/>
    </source>
</evidence>
<dbReference type="Gene3D" id="1.10.8.60">
    <property type="match status" value="1"/>
</dbReference>
<dbReference type="SUPFAM" id="SSF52540">
    <property type="entry name" value="P-loop containing nucleoside triphosphate hydrolases"/>
    <property type="match status" value="1"/>
</dbReference>
<keyword evidence="5" id="KW-0479">Metal-binding</keyword>
<keyword evidence="4 11" id="KW-0235">DNA replication</keyword>
<dbReference type="InterPro" id="IPR027417">
    <property type="entry name" value="P-loop_NTPase"/>
</dbReference>
<proteinExistence type="inferred from homology"/>
<dbReference type="InterPro" id="IPR008921">
    <property type="entry name" value="DNA_pol3_clamp-load_cplx_C"/>
</dbReference>
<feature type="region of interest" description="Disordered" evidence="12">
    <location>
        <begin position="407"/>
        <end position="428"/>
    </location>
</feature>
<evidence type="ECO:0000256" key="9">
    <source>
        <dbReference type="ARBA" id="ARBA00022932"/>
    </source>
</evidence>
<keyword evidence="9 11" id="KW-0239">DNA-directed DNA polymerase</keyword>
<gene>
    <name evidence="11 14" type="primary">dnaX</name>
    <name evidence="14" type="ORF">ANPL_00075</name>
</gene>
<dbReference type="InterPro" id="IPR012763">
    <property type="entry name" value="DNA_pol_III_sug/sutau_N"/>
</dbReference>
<evidence type="ECO:0000256" key="7">
    <source>
        <dbReference type="ARBA" id="ARBA00022833"/>
    </source>
</evidence>
<evidence type="ECO:0000256" key="10">
    <source>
        <dbReference type="ARBA" id="ARBA00049244"/>
    </source>
</evidence>
<dbReference type="GO" id="GO:0046872">
    <property type="term" value="F:metal ion binding"/>
    <property type="evidence" value="ECO:0007669"/>
    <property type="project" value="UniProtKB-KW"/>
</dbReference>
<dbReference type="Proteomes" id="UP000500930">
    <property type="component" value="Chromosome"/>
</dbReference>
<keyword evidence="2 11" id="KW-0808">Transferase</keyword>